<gene>
    <name evidence="5" type="ORF">PANDA_011924</name>
</gene>
<dbReference type="PRINTS" id="PR01995">
    <property type="entry name" value="UPF0595"/>
</dbReference>
<evidence type="ECO:0000256" key="2">
    <source>
        <dbReference type="ARBA" id="ARBA00014801"/>
    </source>
</evidence>
<organism evidence="5">
    <name type="scientific">Ailuropoda melanoleuca</name>
    <name type="common">Giant panda</name>
    <dbReference type="NCBI Taxonomy" id="9646"/>
    <lineage>
        <taxon>Eukaryota</taxon>
        <taxon>Metazoa</taxon>
        <taxon>Chordata</taxon>
        <taxon>Craniata</taxon>
        <taxon>Vertebrata</taxon>
        <taxon>Euteleostomi</taxon>
        <taxon>Mammalia</taxon>
        <taxon>Eutheria</taxon>
        <taxon>Laurasiatheria</taxon>
        <taxon>Carnivora</taxon>
        <taxon>Caniformia</taxon>
        <taxon>Ursidae</taxon>
        <taxon>Ailuropoda</taxon>
    </lineage>
</organism>
<comment type="similarity">
    <text evidence="1">Belongs to the CDPF1 family.</text>
</comment>
<feature type="region of interest" description="Disordered" evidence="3">
    <location>
        <begin position="166"/>
        <end position="198"/>
    </location>
</feature>
<dbReference type="InParanoid" id="D2HKK6"/>
<evidence type="ECO:0000259" key="4">
    <source>
        <dbReference type="Pfam" id="PF10170"/>
    </source>
</evidence>
<evidence type="ECO:0000256" key="3">
    <source>
        <dbReference type="SAM" id="MobiDB-lite"/>
    </source>
</evidence>
<feature type="region of interest" description="Disordered" evidence="3">
    <location>
        <begin position="126"/>
        <end position="145"/>
    </location>
</feature>
<feature type="domain" description="Cysteine-rich DPF motif" evidence="4">
    <location>
        <begin position="31"/>
        <end position="92"/>
    </location>
</feature>
<proteinExistence type="inferred from homology"/>
<dbReference type="EMBL" id="GL192962">
    <property type="protein sequence ID" value="EFB24518.1"/>
    <property type="molecule type" value="Genomic_DNA"/>
</dbReference>
<dbReference type="PANTHER" id="PTHR31849">
    <property type="entry name" value="CYSTEINE-RICH PDF MOTIF DOMAIN-CONTAINING PROTEIN 1"/>
    <property type="match status" value="1"/>
</dbReference>
<dbReference type="InterPro" id="IPR042426">
    <property type="entry name" value="CDPF1"/>
</dbReference>
<dbReference type="AlphaFoldDB" id="D2HKK6"/>
<evidence type="ECO:0000256" key="1">
    <source>
        <dbReference type="ARBA" id="ARBA00007917"/>
    </source>
</evidence>
<accession>D2HKK6</accession>
<dbReference type="InterPro" id="IPR018785">
    <property type="entry name" value="CDPF1_dom"/>
</dbReference>
<protein>
    <recommendedName>
        <fullName evidence="2">Cysteine-rich DPF motif domain-containing protein 1</fullName>
    </recommendedName>
</protein>
<reference evidence="5" key="1">
    <citation type="journal article" date="2010" name="Nature">
        <title>The sequence and de novo assembly of the giant panda genome.</title>
        <authorList>
            <person name="Li R."/>
            <person name="Fan W."/>
            <person name="Tian G."/>
            <person name="Zhu H."/>
            <person name="He L."/>
            <person name="Cai J."/>
            <person name="Huang Q."/>
            <person name="Cai Q."/>
            <person name="Li B."/>
            <person name="Bai Y."/>
            <person name="Zhang Z."/>
            <person name="Zhang Y."/>
            <person name="Wang W."/>
            <person name="Li J."/>
            <person name="Wei F."/>
            <person name="Li H."/>
            <person name="Jian M."/>
            <person name="Li J."/>
            <person name="Zhang Z."/>
            <person name="Nielsen R."/>
            <person name="Li D."/>
            <person name="Gu W."/>
            <person name="Yang Z."/>
            <person name="Xuan Z."/>
            <person name="Ryder O.A."/>
            <person name="Leung F.C."/>
            <person name="Zhou Y."/>
            <person name="Cao J."/>
            <person name="Sun X."/>
            <person name="Fu Y."/>
            <person name="Fang X."/>
            <person name="Guo X."/>
            <person name="Wang B."/>
            <person name="Hou R."/>
            <person name="Shen F."/>
            <person name="Mu B."/>
            <person name="Ni P."/>
            <person name="Lin R."/>
            <person name="Qian W."/>
            <person name="Wang G."/>
            <person name="Yu C."/>
            <person name="Nie W."/>
            <person name="Wang J."/>
            <person name="Wu Z."/>
            <person name="Liang H."/>
            <person name="Min J."/>
            <person name="Wu Q."/>
            <person name="Cheng S."/>
            <person name="Ruan J."/>
            <person name="Wang M."/>
            <person name="Shi Z."/>
            <person name="Wen M."/>
            <person name="Liu B."/>
            <person name="Ren X."/>
            <person name="Zheng H."/>
            <person name="Dong D."/>
            <person name="Cook K."/>
            <person name="Shan G."/>
            <person name="Zhang H."/>
            <person name="Kosiol C."/>
            <person name="Xie X."/>
            <person name="Lu Z."/>
            <person name="Zheng H."/>
            <person name="Li Y."/>
            <person name="Steiner C.C."/>
            <person name="Lam T.T."/>
            <person name="Lin S."/>
            <person name="Zhang Q."/>
            <person name="Li G."/>
            <person name="Tian J."/>
            <person name="Gong T."/>
            <person name="Liu H."/>
            <person name="Zhang D."/>
            <person name="Fang L."/>
            <person name="Ye C."/>
            <person name="Zhang J."/>
            <person name="Hu W."/>
            <person name="Xu A."/>
            <person name="Ren Y."/>
            <person name="Zhang G."/>
            <person name="Bruford M.W."/>
            <person name="Li Q."/>
            <person name="Ma L."/>
            <person name="Guo Y."/>
            <person name="An N."/>
            <person name="Hu Y."/>
            <person name="Zheng Y."/>
            <person name="Shi Y."/>
            <person name="Li Z."/>
            <person name="Liu Q."/>
            <person name="Chen Y."/>
            <person name="Zhao J."/>
            <person name="Qu N."/>
            <person name="Zhao S."/>
            <person name="Tian F."/>
            <person name="Wang X."/>
            <person name="Wang H."/>
            <person name="Xu L."/>
            <person name="Liu X."/>
            <person name="Vinar T."/>
            <person name="Wang Y."/>
            <person name="Lam T.W."/>
            <person name="Yiu S.M."/>
            <person name="Liu S."/>
            <person name="Zhang H."/>
            <person name="Li D."/>
            <person name="Huang Y."/>
            <person name="Wang X."/>
            <person name="Yang G."/>
            <person name="Jiang Z."/>
            <person name="Wang J."/>
            <person name="Qin N."/>
            <person name="Li L."/>
            <person name="Li J."/>
            <person name="Bolund L."/>
            <person name="Kristiansen K."/>
            <person name="Wong G.K."/>
            <person name="Olson M."/>
            <person name="Zhang X."/>
            <person name="Li S."/>
            <person name="Yang H."/>
            <person name="Wang J."/>
            <person name="Wang J."/>
        </authorList>
    </citation>
    <scope>NUCLEOTIDE SEQUENCE [LARGE SCALE GENOMIC DNA]</scope>
</reference>
<dbReference type="Pfam" id="PF10170">
    <property type="entry name" value="C6_DPF"/>
    <property type="match status" value="1"/>
</dbReference>
<evidence type="ECO:0000313" key="5">
    <source>
        <dbReference type="EMBL" id="EFB24518.1"/>
    </source>
</evidence>
<dbReference type="PANTHER" id="PTHR31849:SF1">
    <property type="entry name" value="CYSTEINE-RICH DPF MOTIF DOMAIN-CONTAINING PROTEIN 1"/>
    <property type="match status" value="1"/>
</dbReference>
<sequence length="300" mass="31898">MCVVLGSEGDVPPLLSLQMESEAERSPLGVFTCQLCALTAPYSYVGQKPPDTHSVILLEESYVMKDPFTSDKDRFLVLGSKCSLCSRLVCVGPVGNPARLGEKESSIEEAGQPAWLSDMNAAGCQVGSSTSRRAPGPAGPLQPGSGMVQSWELSCPALFRARSSMCSRSRPGPSLQQEVRRAQRHGPADTKKFYRDTGNDPWEPRGVCGFRRMLWAGPSGGCQRTSGANILSEDFGLPECFGNNPQVVIPCRADATHYPGIVQVLSRAQLGALSDPGPGSPASLPGETVKTDSLVLPCDS</sequence>
<name>D2HKK6_AILME</name>
<feature type="compositionally biased region" description="Basic and acidic residues" evidence="3">
    <location>
        <begin position="178"/>
        <end position="198"/>
    </location>
</feature>